<dbReference type="Proteomes" id="UP001164459">
    <property type="component" value="Chromosome"/>
</dbReference>
<dbReference type="InterPro" id="IPR037401">
    <property type="entry name" value="SnoaL-like"/>
</dbReference>
<dbReference type="Pfam" id="PF07166">
    <property type="entry name" value="DUF1398"/>
    <property type="match status" value="1"/>
</dbReference>
<organism evidence="2 3">
    <name type="scientific">Nannocystis punicea</name>
    <dbReference type="NCBI Taxonomy" id="2995304"/>
    <lineage>
        <taxon>Bacteria</taxon>
        <taxon>Pseudomonadati</taxon>
        <taxon>Myxococcota</taxon>
        <taxon>Polyangia</taxon>
        <taxon>Nannocystales</taxon>
        <taxon>Nannocystaceae</taxon>
        <taxon>Nannocystis</taxon>
    </lineage>
</organism>
<dbReference type="InterPro" id="IPR032710">
    <property type="entry name" value="NTF2-like_dom_sf"/>
</dbReference>
<name>A0ABY7H5M9_9BACT</name>
<protein>
    <submittedName>
        <fullName evidence="2">Nuclear transport factor 2 family protein</fullName>
    </submittedName>
</protein>
<dbReference type="Gene3D" id="3.10.450.50">
    <property type="match status" value="1"/>
</dbReference>
<evidence type="ECO:0000259" key="1">
    <source>
        <dbReference type="Pfam" id="PF12680"/>
    </source>
</evidence>
<dbReference type="RefSeq" id="WP_269036923.1">
    <property type="nucleotide sequence ID" value="NZ_CP114040.1"/>
</dbReference>
<keyword evidence="3" id="KW-1185">Reference proteome</keyword>
<proteinExistence type="predicted"/>
<dbReference type="PANTHER" id="PTHR41252">
    <property type="entry name" value="BLR2505 PROTEIN"/>
    <property type="match status" value="1"/>
</dbReference>
<dbReference type="Pfam" id="PF12680">
    <property type="entry name" value="SnoaL_2"/>
    <property type="match status" value="1"/>
</dbReference>
<dbReference type="InterPro" id="IPR009833">
    <property type="entry name" value="DUF1398"/>
</dbReference>
<evidence type="ECO:0000313" key="2">
    <source>
        <dbReference type="EMBL" id="WAS94587.1"/>
    </source>
</evidence>
<dbReference type="EMBL" id="CP114040">
    <property type="protein sequence ID" value="WAS94587.1"/>
    <property type="molecule type" value="Genomic_DNA"/>
</dbReference>
<gene>
    <name evidence="2" type="ORF">O0S08_00370</name>
</gene>
<evidence type="ECO:0000313" key="3">
    <source>
        <dbReference type="Proteomes" id="UP001164459"/>
    </source>
</evidence>
<reference evidence="2" key="1">
    <citation type="submission" date="2022-11" db="EMBL/GenBank/DDBJ databases">
        <title>Minimal conservation of predation-associated metabolite biosynthetic gene clusters underscores biosynthetic potential of Myxococcota including descriptions for ten novel species: Archangium lansinium sp. nov., Myxococcus landrumus sp. nov., Nannocystis bai.</title>
        <authorList>
            <person name="Ahearne A."/>
            <person name="Stevens C."/>
            <person name="Dowd S."/>
        </authorList>
    </citation>
    <scope>NUCLEOTIDE SEQUENCE</scope>
    <source>
        <strain evidence="2">Fl3</strain>
    </source>
</reference>
<sequence length="263" mass="28793">MTNDSANVQTIEDCARQSHAGTIDFGTVVTRLAAAGVESYHVDYRVGRTTYYTAAGQVHTFELHLQEPAIAAEFDGAAVQAAVRGAQQGEVKYPEFVRRTRAAGCVGYDVWIAGRHVVYHGRRGERHVEHFPGGPAGRDNVEVVKQVYAAFGRRDLAAVLALYAADVQIDQSPEVPWGDHYEGHAGAQAFFARLLQAVDSTLALERFIDAGEHVVALGRTRGVLRASGHRFDVPIAHVWQIRDGLVVRIRYCIDNPTMLAAMS</sequence>
<dbReference type="SUPFAM" id="SSF160419">
    <property type="entry name" value="YdfO-like"/>
    <property type="match status" value="2"/>
</dbReference>
<accession>A0ABY7H5M9</accession>
<feature type="domain" description="SnoaL-like" evidence="1">
    <location>
        <begin position="144"/>
        <end position="249"/>
    </location>
</feature>
<dbReference type="Gene3D" id="3.30.1810.10">
    <property type="entry name" value="YdfO-like"/>
    <property type="match status" value="1"/>
</dbReference>
<dbReference type="SUPFAM" id="SSF54427">
    <property type="entry name" value="NTF2-like"/>
    <property type="match status" value="1"/>
</dbReference>
<dbReference type="PANTHER" id="PTHR41252:SF1">
    <property type="entry name" value="BLR2505 PROTEIN"/>
    <property type="match status" value="1"/>
</dbReference>
<dbReference type="InterPro" id="IPR036696">
    <property type="entry name" value="YdfO-like_sf"/>
</dbReference>